<organism evidence="2 3">
    <name type="scientific">Candidatus Beckwithbacteria bacterium CG1_02_47_37</name>
    <dbReference type="NCBI Taxonomy" id="1805034"/>
    <lineage>
        <taxon>Bacteria</taxon>
        <taxon>Candidatus Beckwithiibacteriota</taxon>
    </lineage>
</organism>
<reference evidence="2 3" key="1">
    <citation type="journal article" date="2016" name="Environ. Microbiol.">
        <title>Genomic resolution of a cold subsurface aquifer community provides metabolic insights for novel microbes adapted to high CO concentrations.</title>
        <authorList>
            <person name="Probst A.J."/>
            <person name="Castelle C.J."/>
            <person name="Singh A."/>
            <person name="Brown C.T."/>
            <person name="Anantharaman K."/>
            <person name="Sharon I."/>
            <person name="Hug L.A."/>
            <person name="Burstein D."/>
            <person name="Emerson J.B."/>
            <person name="Thomas B.C."/>
            <person name="Banfield J.F."/>
        </authorList>
    </citation>
    <scope>NUCLEOTIDE SEQUENCE [LARGE SCALE GENOMIC DNA]</scope>
    <source>
        <strain evidence="2">CG1_02_47_37</strain>
    </source>
</reference>
<name>A0A1J4RM47_9BACT</name>
<keyword evidence="1" id="KW-0472">Membrane</keyword>
<comment type="caution">
    <text evidence="2">The sequence shown here is derived from an EMBL/GenBank/DDBJ whole genome shotgun (WGS) entry which is preliminary data.</text>
</comment>
<dbReference type="EMBL" id="MNUI01000084">
    <property type="protein sequence ID" value="OIN88120.1"/>
    <property type="molecule type" value="Genomic_DNA"/>
</dbReference>
<evidence type="ECO:0000256" key="1">
    <source>
        <dbReference type="SAM" id="Phobius"/>
    </source>
</evidence>
<evidence type="ECO:0008006" key="4">
    <source>
        <dbReference type="Google" id="ProtNLM"/>
    </source>
</evidence>
<evidence type="ECO:0000313" key="2">
    <source>
        <dbReference type="EMBL" id="OIN88120.1"/>
    </source>
</evidence>
<dbReference type="Proteomes" id="UP000183144">
    <property type="component" value="Unassembled WGS sequence"/>
</dbReference>
<evidence type="ECO:0000313" key="3">
    <source>
        <dbReference type="Proteomes" id="UP000183144"/>
    </source>
</evidence>
<sequence>MDQLVVEPEVPKKSFPKWPLITVFSFLLGIASVLVWQKYQPKGTLLIDSLPSPLVSPKLEAKAEYPTANWKTYANKTNNYQLLFPQDWIIDDITNPAYLEIIPPDEGPNNEGRIIIQVGPFSSESESLNQFMEAINLSTGGKNSDTYAPVRQIKIGGENGILTKGGCCGFFGQHAFSLYQNKIYQISLKGPIDNPQAKFQSVFDLVLSTFKFTE</sequence>
<keyword evidence="1" id="KW-0812">Transmembrane</keyword>
<gene>
    <name evidence="2" type="ORF">AUJ59_04640</name>
</gene>
<dbReference type="STRING" id="1805034.AUJ59_04640"/>
<keyword evidence="1" id="KW-1133">Transmembrane helix</keyword>
<dbReference type="AlphaFoldDB" id="A0A1J4RM47"/>
<protein>
    <recommendedName>
        <fullName evidence="4">PsbP C-terminal domain-containing protein</fullName>
    </recommendedName>
</protein>
<feature type="transmembrane region" description="Helical" evidence="1">
    <location>
        <begin position="18"/>
        <end position="36"/>
    </location>
</feature>
<proteinExistence type="predicted"/>
<accession>A0A1J4RM47</accession>